<evidence type="ECO:0000313" key="1">
    <source>
        <dbReference type="EMBL" id="CAG6646611.1"/>
    </source>
</evidence>
<organism evidence="1">
    <name type="scientific">Cacopsylla melanoneura</name>
    <dbReference type="NCBI Taxonomy" id="428564"/>
    <lineage>
        <taxon>Eukaryota</taxon>
        <taxon>Metazoa</taxon>
        <taxon>Ecdysozoa</taxon>
        <taxon>Arthropoda</taxon>
        <taxon>Hexapoda</taxon>
        <taxon>Insecta</taxon>
        <taxon>Pterygota</taxon>
        <taxon>Neoptera</taxon>
        <taxon>Paraneoptera</taxon>
        <taxon>Hemiptera</taxon>
        <taxon>Sternorrhyncha</taxon>
        <taxon>Psylloidea</taxon>
        <taxon>Psyllidae</taxon>
        <taxon>Psyllinae</taxon>
        <taxon>Cacopsylla</taxon>
    </lineage>
</organism>
<name>A0A8D8R9K4_9HEMI</name>
<accession>A0A8D8R9K4</accession>
<protein>
    <submittedName>
        <fullName evidence="1">Uncharacterized protein</fullName>
    </submittedName>
</protein>
<sequence length="123" mass="14429">MDIRLPRTNKKMGQTGMNKWKQRQAVKLLSKSHLFYYKNKLDLQRNVKTLSHCHKNKLASQRSVKTPTPHHKKKTVSETQMRLDAKSKLQFGTNGKTPFRSLSLLCGRKVHLEQLFPMETILW</sequence>
<dbReference type="AlphaFoldDB" id="A0A8D8R9K4"/>
<dbReference type="EMBL" id="HBUF01142760">
    <property type="protein sequence ID" value="CAG6646611.1"/>
    <property type="molecule type" value="Transcribed_RNA"/>
</dbReference>
<proteinExistence type="predicted"/>
<reference evidence="1" key="1">
    <citation type="submission" date="2021-05" db="EMBL/GenBank/DDBJ databases">
        <authorList>
            <person name="Alioto T."/>
            <person name="Alioto T."/>
            <person name="Gomez Garrido J."/>
        </authorList>
    </citation>
    <scope>NUCLEOTIDE SEQUENCE</scope>
</reference>